<evidence type="ECO:0000256" key="4">
    <source>
        <dbReference type="ARBA" id="ARBA00022723"/>
    </source>
</evidence>
<gene>
    <name evidence="9" type="ORF">UCREL1_7244</name>
</gene>
<dbReference type="PRINTS" id="PR00465">
    <property type="entry name" value="EP450IV"/>
</dbReference>
<dbReference type="InterPro" id="IPR050121">
    <property type="entry name" value="Cytochrome_P450_monoxygenase"/>
</dbReference>
<dbReference type="Proteomes" id="UP000012174">
    <property type="component" value="Unassembled WGS sequence"/>
</dbReference>
<comment type="similarity">
    <text evidence="2 8">Belongs to the cytochrome P450 family.</text>
</comment>
<dbReference type="GO" id="GO:0020037">
    <property type="term" value="F:heme binding"/>
    <property type="evidence" value="ECO:0007669"/>
    <property type="project" value="InterPro"/>
</dbReference>
<dbReference type="STRING" id="1287681.M7SNK4"/>
<name>M7SNK4_EUTLA</name>
<feature type="binding site" description="axial binding residue" evidence="7">
    <location>
        <position position="221"/>
    </location>
    <ligand>
        <name>heme</name>
        <dbReference type="ChEBI" id="CHEBI:30413"/>
    </ligand>
    <ligandPart>
        <name>Fe</name>
        <dbReference type="ChEBI" id="CHEBI:18248"/>
    </ligandPart>
</feature>
<organism evidence="9 10">
    <name type="scientific">Eutypa lata (strain UCR-EL1)</name>
    <name type="common">Grapevine dieback disease fungus</name>
    <name type="synonym">Eutypa armeniacae</name>
    <dbReference type="NCBI Taxonomy" id="1287681"/>
    <lineage>
        <taxon>Eukaryota</taxon>
        <taxon>Fungi</taxon>
        <taxon>Dikarya</taxon>
        <taxon>Ascomycota</taxon>
        <taxon>Pezizomycotina</taxon>
        <taxon>Sordariomycetes</taxon>
        <taxon>Xylariomycetidae</taxon>
        <taxon>Xylariales</taxon>
        <taxon>Diatrypaceae</taxon>
        <taxon>Eutypa</taxon>
    </lineage>
</organism>
<dbReference type="GO" id="GO:0004497">
    <property type="term" value="F:monooxygenase activity"/>
    <property type="evidence" value="ECO:0007669"/>
    <property type="project" value="UniProtKB-KW"/>
</dbReference>
<dbReference type="PANTHER" id="PTHR24305">
    <property type="entry name" value="CYTOCHROME P450"/>
    <property type="match status" value="1"/>
</dbReference>
<keyword evidence="6 8" id="KW-0503">Monooxygenase</keyword>
<dbReference type="InterPro" id="IPR001128">
    <property type="entry name" value="Cyt_P450"/>
</dbReference>
<keyword evidence="5 7" id="KW-0408">Iron</keyword>
<keyword evidence="4 7" id="KW-0479">Metal-binding</keyword>
<dbReference type="KEGG" id="ela:UCREL1_7244"/>
<evidence type="ECO:0000256" key="3">
    <source>
        <dbReference type="ARBA" id="ARBA00022617"/>
    </source>
</evidence>
<evidence type="ECO:0000313" key="9">
    <source>
        <dbReference type="EMBL" id="EMR65777.1"/>
    </source>
</evidence>
<reference evidence="10" key="1">
    <citation type="journal article" date="2013" name="Genome Announc.">
        <title>Draft genome sequence of the grapevine dieback fungus Eutypa lata UCR-EL1.</title>
        <authorList>
            <person name="Blanco-Ulate B."/>
            <person name="Rolshausen P.E."/>
            <person name="Cantu D."/>
        </authorList>
    </citation>
    <scope>NUCLEOTIDE SEQUENCE [LARGE SCALE GENOMIC DNA]</scope>
    <source>
        <strain evidence="10">UCR-EL1</strain>
    </source>
</reference>
<dbReference type="SUPFAM" id="SSF48264">
    <property type="entry name" value="Cytochrome P450"/>
    <property type="match status" value="1"/>
</dbReference>
<dbReference type="AlphaFoldDB" id="M7SNK4"/>
<evidence type="ECO:0000313" key="10">
    <source>
        <dbReference type="Proteomes" id="UP000012174"/>
    </source>
</evidence>
<dbReference type="InterPro" id="IPR002403">
    <property type="entry name" value="Cyt_P450_E_grp-IV"/>
</dbReference>
<dbReference type="OrthoDB" id="1470350at2759"/>
<dbReference type="PANTHER" id="PTHR24305:SF226">
    <property type="entry name" value="CYTOCHROME P450 MONOOXYGENASE"/>
    <property type="match status" value="1"/>
</dbReference>
<proteinExistence type="inferred from homology"/>
<protein>
    <submittedName>
        <fullName evidence="9">Putative benzoate 4-monooxygenase cytochrome p450 protein</fullName>
    </submittedName>
</protein>
<dbReference type="GO" id="GO:0016705">
    <property type="term" value="F:oxidoreductase activity, acting on paired donors, with incorporation or reduction of molecular oxygen"/>
    <property type="evidence" value="ECO:0007669"/>
    <property type="project" value="InterPro"/>
</dbReference>
<accession>M7SNK4</accession>
<dbReference type="Gene3D" id="1.10.630.10">
    <property type="entry name" value="Cytochrome P450"/>
    <property type="match status" value="1"/>
</dbReference>
<evidence type="ECO:0000256" key="5">
    <source>
        <dbReference type="ARBA" id="ARBA00023004"/>
    </source>
</evidence>
<keyword evidence="3 7" id="KW-0349">Heme</keyword>
<dbReference type="EMBL" id="KB706792">
    <property type="protein sequence ID" value="EMR65777.1"/>
    <property type="molecule type" value="Genomic_DNA"/>
</dbReference>
<keyword evidence="8" id="KW-0560">Oxidoreductase</keyword>
<keyword evidence="10" id="KW-1185">Reference proteome</keyword>
<dbReference type="eggNOG" id="KOG0156">
    <property type="taxonomic scope" value="Eukaryota"/>
</dbReference>
<dbReference type="GO" id="GO:0005506">
    <property type="term" value="F:iron ion binding"/>
    <property type="evidence" value="ECO:0007669"/>
    <property type="project" value="InterPro"/>
</dbReference>
<dbReference type="PRINTS" id="PR00385">
    <property type="entry name" value="P450"/>
</dbReference>
<dbReference type="InterPro" id="IPR036396">
    <property type="entry name" value="Cyt_P450_sf"/>
</dbReference>
<evidence type="ECO:0000256" key="7">
    <source>
        <dbReference type="PIRSR" id="PIRSR602403-1"/>
    </source>
</evidence>
<evidence type="ECO:0000256" key="8">
    <source>
        <dbReference type="RuleBase" id="RU000461"/>
    </source>
</evidence>
<dbReference type="Pfam" id="PF00067">
    <property type="entry name" value="p450"/>
    <property type="match status" value="1"/>
</dbReference>
<evidence type="ECO:0000256" key="6">
    <source>
        <dbReference type="ARBA" id="ARBA00023033"/>
    </source>
</evidence>
<comment type="cofactor">
    <cofactor evidence="1 7">
        <name>heme</name>
        <dbReference type="ChEBI" id="CHEBI:30413"/>
    </cofactor>
</comment>
<dbReference type="PROSITE" id="PS00086">
    <property type="entry name" value="CYTOCHROME_P450"/>
    <property type="match status" value="1"/>
</dbReference>
<evidence type="ECO:0000256" key="1">
    <source>
        <dbReference type="ARBA" id="ARBA00001971"/>
    </source>
</evidence>
<dbReference type="HOGENOM" id="CLU_001570_14_7_1"/>
<dbReference type="InterPro" id="IPR017972">
    <property type="entry name" value="Cyt_P450_CS"/>
</dbReference>
<sequence length="302" mass="33396">MAPILRWLGSKRVLMFTQAVQKMIKTRTSQPVDAKPDFYSVVTGEGGLGQGELWGEALFFVLAGGSTVATAICGALFHLACHPTAYARLAAEIRETFSSGREIQPGKKLASCSYLRAVLDESLRMTPPAPSPLWRELETYASSGDEPFVVDGHIIPPGTEVGVHLWAILHNPEYFANPFAFQPERWLSPEDGGAPNTPLEREARATMRRAHVSFGLGDRSCAGKSMAYMESSVTIARILWYFDFQMAPGEAGRLGVGRQRRKDPWDGPDQFQIYDVLGADHDGPNLVFQVREKHCEDLKLKT</sequence>
<evidence type="ECO:0000256" key="2">
    <source>
        <dbReference type="ARBA" id="ARBA00010617"/>
    </source>
</evidence>
<dbReference type="OMA" id="IARILWY"/>